<evidence type="ECO:0000313" key="1">
    <source>
        <dbReference type="EMBL" id="MBB6434602.1"/>
    </source>
</evidence>
<dbReference type="EMBL" id="JACHEM010000002">
    <property type="protein sequence ID" value="MBB6434602.1"/>
    <property type="molecule type" value="Genomic_DNA"/>
</dbReference>
<evidence type="ECO:0000313" key="2">
    <source>
        <dbReference type="Proteomes" id="UP000540423"/>
    </source>
</evidence>
<proteinExistence type="predicted"/>
<dbReference type="Proteomes" id="UP000540423">
    <property type="component" value="Unassembled WGS sequence"/>
</dbReference>
<sequence>METDVRLCRLLAGMLEGAWLERARAHPGTPATSPGDACDCALCGQLPSPPQRHLSDYSWRRSNGLPLAVKTWPFRQELDSVLMGGWVWNRSLQDADTGRDFRFRYEDDFPSFLEYKRSARAVDIAGTALRIEKSLAENFSFNGARALISGLFIAHKRSVDEYWIGRHRQGTVTLPQSTPLDFATYSMLQMLDCEWWHVGPDEEQWLEENLAVLALSRVVDDMVDARADAVTGEINNFWLASMPTHDKAVLAACVLAQIKYICMPESRGVLYNSTLVANTAAWMGLAGRHAVWFDGIPSGLAPTDDCLLCDLEPNSCAGLLTSGVTLRMGCRPRVDTLGPAAATLSERCRTTHPQAWRLFHQELSVFEALHGEWHGDVDPCWEILRRTYVAAVVSAEAHRAGARDIQADSAPLGTSLFHVLNVGTPGWQENTVLLNYMFGCAHPHFFWAAQRFAPTAMGGDWVDG</sequence>
<keyword evidence="2" id="KW-1185">Reference proteome</keyword>
<name>A0A7X0HE40_9ACTN</name>
<comment type="caution">
    <text evidence="1">The sequence shown here is derived from an EMBL/GenBank/DDBJ whole genome shotgun (WGS) entry which is preliminary data.</text>
</comment>
<accession>A0A7X0HE40</accession>
<reference evidence="1 2" key="1">
    <citation type="submission" date="2020-08" db="EMBL/GenBank/DDBJ databases">
        <title>Genomic Encyclopedia of Type Strains, Phase IV (KMG-IV): sequencing the most valuable type-strain genomes for metagenomic binning, comparative biology and taxonomic classification.</title>
        <authorList>
            <person name="Goeker M."/>
        </authorList>
    </citation>
    <scope>NUCLEOTIDE SEQUENCE [LARGE SCALE GENOMIC DNA]</scope>
    <source>
        <strain evidence="1 2">DSM 40141</strain>
    </source>
</reference>
<dbReference type="RefSeq" id="WP_229923196.1">
    <property type="nucleotide sequence ID" value="NZ_BNBN01000002.1"/>
</dbReference>
<protein>
    <submittedName>
        <fullName evidence="1">Uncharacterized protein</fullName>
    </submittedName>
</protein>
<organism evidence="1 2">
    <name type="scientific">Streptomyces candidus</name>
    <dbReference type="NCBI Taxonomy" id="67283"/>
    <lineage>
        <taxon>Bacteria</taxon>
        <taxon>Bacillati</taxon>
        <taxon>Actinomycetota</taxon>
        <taxon>Actinomycetes</taxon>
        <taxon>Kitasatosporales</taxon>
        <taxon>Streptomycetaceae</taxon>
        <taxon>Streptomyces</taxon>
    </lineage>
</organism>
<dbReference type="AlphaFoldDB" id="A0A7X0HE40"/>
<gene>
    <name evidence="1" type="ORF">HNQ79_001050</name>
</gene>